<evidence type="ECO:0000313" key="3">
    <source>
        <dbReference type="Proteomes" id="UP000254764"/>
    </source>
</evidence>
<keyword evidence="1" id="KW-0472">Membrane</keyword>
<keyword evidence="1" id="KW-0812">Transmembrane</keyword>
<gene>
    <name evidence="2" type="ORF">RHIZ70_2795</name>
</gene>
<keyword evidence="3" id="KW-1185">Reference proteome</keyword>
<evidence type="ECO:0000256" key="1">
    <source>
        <dbReference type="SAM" id="Phobius"/>
    </source>
</evidence>
<dbReference type="Proteomes" id="UP000254764">
    <property type="component" value="Unassembled WGS sequence"/>
</dbReference>
<dbReference type="OrthoDB" id="9810841at2"/>
<dbReference type="EMBL" id="UEYP01000003">
    <property type="protein sequence ID" value="SSC67087.1"/>
    <property type="molecule type" value="Genomic_DNA"/>
</dbReference>
<feature type="transmembrane region" description="Helical" evidence="1">
    <location>
        <begin position="68"/>
        <end position="88"/>
    </location>
</feature>
<dbReference type="RefSeq" id="WP_115669761.1">
    <property type="nucleotide sequence ID" value="NZ_UEYP01000003.1"/>
</dbReference>
<feature type="transmembrane region" description="Helical" evidence="1">
    <location>
        <begin position="37"/>
        <end position="62"/>
    </location>
</feature>
<protein>
    <submittedName>
        <fullName evidence="2">Uncharacterized protein</fullName>
    </submittedName>
</protein>
<accession>A0A376AHE2</accession>
<evidence type="ECO:0000313" key="2">
    <source>
        <dbReference type="EMBL" id="SSC67087.1"/>
    </source>
</evidence>
<keyword evidence="1" id="KW-1133">Transmembrane helix</keyword>
<sequence>MFTAASDPFLFRLAVFALAIFVGWVSASRTLRGHRQAFVVVAGLIAAAISSGAILIVGVSPAGPPRSLSFAALLLVSAGVVAGLLIAARRISADKRRAG</sequence>
<organism evidence="2 3">
    <name type="scientific">Ciceribacter selenitireducens ATCC BAA-1503</name>
    <dbReference type="NCBI Taxonomy" id="1336235"/>
    <lineage>
        <taxon>Bacteria</taxon>
        <taxon>Pseudomonadati</taxon>
        <taxon>Pseudomonadota</taxon>
        <taxon>Alphaproteobacteria</taxon>
        <taxon>Hyphomicrobiales</taxon>
        <taxon>Rhizobiaceae</taxon>
        <taxon>Ciceribacter</taxon>
    </lineage>
</organism>
<feature type="transmembrane region" description="Helical" evidence="1">
    <location>
        <begin position="6"/>
        <end position="25"/>
    </location>
</feature>
<dbReference type="AlphaFoldDB" id="A0A376AHE2"/>
<reference evidence="3" key="1">
    <citation type="submission" date="2018-07" db="EMBL/GenBank/DDBJ databases">
        <authorList>
            <person name="Peiro R."/>
            <person name="Begona"/>
            <person name="Cbmso G."/>
            <person name="Lopez M."/>
            <person name="Gonzalez S."/>
        </authorList>
    </citation>
    <scope>NUCLEOTIDE SEQUENCE [LARGE SCALE GENOMIC DNA]</scope>
</reference>
<name>A0A376AHE2_9HYPH</name>
<proteinExistence type="predicted"/>